<dbReference type="CDD" id="cd01910">
    <property type="entry name" value="Wali7"/>
    <property type="match status" value="1"/>
</dbReference>
<reference evidence="2" key="1">
    <citation type="submission" date="2023-03" db="UniProtKB">
        <authorList>
            <consortium name="EnsemblPlants"/>
        </authorList>
    </citation>
    <scope>IDENTIFICATION</scope>
</reference>
<evidence type="ECO:0000259" key="1">
    <source>
        <dbReference type="SMART" id="SM01172"/>
    </source>
</evidence>
<proteinExistence type="predicted"/>
<dbReference type="InterPro" id="IPR044828">
    <property type="entry name" value="TSJT1-like"/>
</dbReference>
<sequence length="284" mass="31329">MLAIFHQTFAHPPEELKSPASFSGSKAPKLPQETLNDFISRHPLNTFSVNFGQAAVLAYVSPQSFSVHQRLFCGFDEIYCLFLGSLNNLCALNKQYGLSKGSNEAMFLIEAYRTLRDRGPYPADQVIKDLDGSFAFVVYDSRAGAVFAALVYSLSLNELLSKSLCELLQIALKDWFLIIKQGADGGVKLYWGIAADGSVVISDDVDVIKEGCAKSYAPFPTGCMFHSEGGLMSFEHPMNKMKAMPRIDSEGAMCGANFKVDVYTRVNSIPRRGSEANWAEWDTN</sequence>
<dbReference type="PANTHER" id="PTHR45952">
    <property type="entry name" value="ALUMINUM INDUCED PROTEIN WITH YGL AND LRDR MOTIFS"/>
    <property type="match status" value="1"/>
</dbReference>
<dbReference type="SMART" id="SM01172">
    <property type="entry name" value="DUF3700"/>
    <property type="match status" value="1"/>
</dbReference>
<dbReference type="AlphaFoldDB" id="A0A1S3BTB1"/>
<dbReference type="EnsemblPlants" id="MELO3C016712.2.1">
    <property type="protein sequence ID" value="MELO3C016712.2.1"/>
    <property type="gene ID" value="MELO3C016712.2"/>
</dbReference>
<evidence type="ECO:0000313" key="2">
    <source>
        <dbReference type="EnsemblPlants" id="MELO3C016712.2.1"/>
    </source>
</evidence>
<dbReference type="Pfam" id="PF12481">
    <property type="entry name" value="DUF3700"/>
    <property type="match status" value="2"/>
</dbReference>
<protein>
    <recommendedName>
        <fullName evidence="1">DUF3700 domain-containing protein</fullName>
    </recommendedName>
</protein>
<dbReference type="eggNOG" id="ENOG502QT9K">
    <property type="taxonomic scope" value="Eukaryota"/>
</dbReference>
<dbReference type="Gene3D" id="3.60.20.10">
    <property type="entry name" value="Glutamine Phosphoribosylpyrophosphate, subunit 1, domain 1"/>
    <property type="match status" value="1"/>
</dbReference>
<name>A0A1S3BTB1_CUCME</name>
<dbReference type="Gramene" id="MELO3C016712.2.1">
    <property type="protein sequence ID" value="MELO3C016712.2.1"/>
    <property type="gene ID" value="MELO3C016712.2"/>
</dbReference>
<organism evidence="2">
    <name type="scientific">Cucumis melo</name>
    <name type="common">Muskmelon</name>
    <dbReference type="NCBI Taxonomy" id="3656"/>
    <lineage>
        <taxon>Eukaryota</taxon>
        <taxon>Viridiplantae</taxon>
        <taxon>Streptophyta</taxon>
        <taxon>Embryophyta</taxon>
        <taxon>Tracheophyta</taxon>
        <taxon>Spermatophyta</taxon>
        <taxon>Magnoliopsida</taxon>
        <taxon>eudicotyledons</taxon>
        <taxon>Gunneridae</taxon>
        <taxon>Pentapetalae</taxon>
        <taxon>rosids</taxon>
        <taxon>fabids</taxon>
        <taxon>Cucurbitales</taxon>
        <taxon>Cucurbitaceae</taxon>
        <taxon>Benincaseae</taxon>
        <taxon>Cucumis</taxon>
    </lineage>
</organism>
<dbReference type="PANTHER" id="PTHR45952:SF2">
    <property type="entry name" value="OS04G0679400 PROTEIN"/>
    <property type="match status" value="1"/>
</dbReference>
<dbReference type="InterPro" id="IPR029055">
    <property type="entry name" value="Ntn_hydrolases_N"/>
</dbReference>
<dbReference type="InterPro" id="IPR024286">
    <property type="entry name" value="DUF3700"/>
</dbReference>
<feature type="domain" description="DUF3700" evidence="1">
    <location>
        <begin position="2"/>
        <end position="260"/>
    </location>
</feature>
<gene>
    <name evidence="2" type="primary">103493498</name>
</gene>
<accession>A0A1S3BTB1</accession>